<evidence type="ECO:0000313" key="3">
    <source>
        <dbReference type="Proteomes" id="UP000735302"/>
    </source>
</evidence>
<comment type="caution">
    <text evidence="2">The sequence shown here is derived from an EMBL/GenBank/DDBJ whole genome shotgun (WGS) entry which is preliminary data.</text>
</comment>
<feature type="region of interest" description="Disordered" evidence="1">
    <location>
        <begin position="1"/>
        <end position="43"/>
    </location>
</feature>
<dbReference type="Proteomes" id="UP000735302">
    <property type="component" value="Unassembled WGS sequence"/>
</dbReference>
<keyword evidence="3" id="KW-1185">Reference proteome</keyword>
<organism evidence="2 3">
    <name type="scientific">Plakobranchus ocellatus</name>
    <dbReference type="NCBI Taxonomy" id="259542"/>
    <lineage>
        <taxon>Eukaryota</taxon>
        <taxon>Metazoa</taxon>
        <taxon>Spiralia</taxon>
        <taxon>Lophotrochozoa</taxon>
        <taxon>Mollusca</taxon>
        <taxon>Gastropoda</taxon>
        <taxon>Heterobranchia</taxon>
        <taxon>Euthyneura</taxon>
        <taxon>Panpulmonata</taxon>
        <taxon>Sacoglossa</taxon>
        <taxon>Placobranchoidea</taxon>
        <taxon>Plakobranchidae</taxon>
        <taxon>Plakobranchus</taxon>
    </lineage>
</organism>
<sequence length="90" mass="10300">MLRGERVTSPPRKWSPQSQTLFSNPNWPQTTSVGDRDAGKSLPTQPQWVIDKIFLDQISDSDSQNQRKCLAKFHPRGELHRANEVRTLAD</sequence>
<name>A0AAV4D1V4_9GAST</name>
<gene>
    <name evidence="2" type="ORF">PoB_006463700</name>
</gene>
<dbReference type="AlphaFoldDB" id="A0AAV4D1V4"/>
<reference evidence="2 3" key="1">
    <citation type="journal article" date="2021" name="Elife">
        <title>Chloroplast acquisition without the gene transfer in kleptoplastic sea slugs, Plakobranchus ocellatus.</title>
        <authorList>
            <person name="Maeda T."/>
            <person name="Takahashi S."/>
            <person name="Yoshida T."/>
            <person name="Shimamura S."/>
            <person name="Takaki Y."/>
            <person name="Nagai Y."/>
            <person name="Toyoda A."/>
            <person name="Suzuki Y."/>
            <person name="Arimoto A."/>
            <person name="Ishii H."/>
            <person name="Satoh N."/>
            <person name="Nishiyama T."/>
            <person name="Hasebe M."/>
            <person name="Maruyama T."/>
            <person name="Minagawa J."/>
            <person name="Obokata J."/>
            <person name="Shigenobu S."/>
        </authorList>
    </citation>
    <scope>NUCLEOTIDE SEQUENCE [LARGE SCALE GENOMIC DNA]</scope>
</reference>
<evidence type="ECO:0000313" key="2">
    <source>
        <dbReference type="EMBL" id="GFO38132.1"/>
    </source>
</evidence>
<accession>A0AAV4D1V4</accession>
<evidence type="ECO:0000256" key="1">
    <source>
        <dbReference type="SAM" id="MobiDB-lite"/>
    </source>
</evidence>
<feature type="compositionally biased region" description="Polar residues" evidence="1">
    <location>
        <begin position="15"/>
        <end position="33"/>
    </location>
</feature>
<proteinExistence type="predicted"/>
<protein>
    <submittedName>
        <fullName evidence="2">Uncharacterized protein</fullName>
    </submittedName>
</protein>
<dbReference type="EMBL" id="BLXT01007309">
    <property type="protein sequence ID" value="GFO38132.1"/>
    <property type="molecule type" value="Genomic_DNA"/>
</dbReference>